<dbReference type="RefSeq" id="WP_173124942.1">
    <property type="nucleotide sequence ID" value="NZ_JABRWJ010000005.1"/>
</dbReference>
<evidence type="ECO:0000313" key="4">
    <source>
        <dbReference type="EMBL" id="NRF68842.1"/>
    </source>
</evidence>
<keyword evidence="5" id="KW-1185">Reference proteome</keyword>
<feature type="transmembrane region" description="Helical" evidence="1">
    <location>
        <begin position="90"/>
        <end position="110"/>
    </location>
</feature>
<name>A0ABX2EJU3_9BURK</name>
<dbReference type="EMBL" id="JABRWJ010000005">
    <property type="protein sequence ID" value="NRF68842.1"/>
    <property type="molecule type" value="Genomic_DNA"/>
</dbReference>
<proteinExistence type="predicted"/>
<dbReference type="Gene3D" id="3.30.565.10">
    <property type="entry name" value="Histidine kinase-like ATPase, C-terminal domain"/>
    <property type="match status" value="1"/>
</dbReference>
<dbReference type="Pfam" id="PF02518">
    <property type="entry name" value="HATPase_c"/>
    <property type="match status" value="1"/>
</dbReference>
<gene>
    <name evidence="4" type="ORF">HLB44_17760</name>
</gene>
<dbReference type="SUPFAM" id="SSF55874">
    <property type="entry name" value="ATPase domain of HSP90 chaperone/DNA topoisomerase II/histidine kinase"/>
    <property type="match status" value="1"/>
</dbReference>
<comment type="caution">
    <text evidence="4">The sequence shown here is derived from an EMBL/GenBank/DDBJ whole genome shotgun (WGS) entry which is preliminary data.</text>
</comment>
<keyword evidence="1" id="KW-0812">Transmembrane</keyword>
<dbReference type="PANTHER" id="PTHR34220">
    <property type="entry name" value="SENSOR HISTIDINE KINASE YPDA"/>
    <property type="match status" value="1"/>
</dbReference>
<keyword evidence="1" id="KW-1133">Transmembrane helix</keyword>
<dbReference type="InterPro" id="IPR050640">
    <property type="entry name" value="Bact_2-comp_sensor_kinase"/>
</dbReference>
<feature type="transmembrane region" description="Helical" evidence="1">
    <location>
        <begin position="130"/>
        <end position="149"/>
    </location>
</feature>
<feature type="transmembrane region" description="Helical" evidence="1">
    <location>
        <begin position="27"/>
        <end position="48"/>
    </location>
</feature>
<evidence type="ECO:0000256" key="1">
    <source>
        <dbReference type="SAM" id="Phobius"/>
    </source>
</evidence>
<reference evidence="4 5" key="1">
    <citation type="submission" date="2020-05" db="EMBL/GenBank/DDBJ databases">
        <title>Aquincola sp. isolate from soil.</title>
        <authorList>
            <person name="Han J."/>
            <person name="Kim D.-U."/>
        </authorList>
    </citation>
    <scope>NUCLEOTIDE SEQUENCE [LARGE SCALE GENOMIC DNA]</scope>
    <source>
        <strain evidence="4 5">S2</strain>
    </source>
</reference>
<organism evidence="4 5">
    <name type="scientific">Pseudaquabacterium terrae</name>
    <dbReference type="NCBI Taxonomy" id="2732868"/>
    <lineage>
        <taxon>Bacteria</taxon>
        <taxon>Pseudomonadati</taxon>
        <taxon>Pseudomonadota</taxon>
        <taxon>Betaproteobacteria</taxon>
        <taxon>Burkholderiales</taxon>
        <taxon>Sphaerotilaceae</taxon>
        <taxon>Pseudaquabacterium</taxon>
    </lineage>
</organism>
<keyword evidence="4" id="KW-0418">Kinase</keyword>
<dbReference type="InterPro" id="IPR010559">
    <property type="entry name" value="Sig_transdc_His_kin_internal"/>
</dbReference>
<keyword evidence="1" id="KW-0472">Membrane</keyword>
<accession>A0ABX2EJU3</accession>
<feature type="domain" description="Signal transduction histidine kinase internal region" evidence="3">
    <location>
        <begin position="171"/>
        <end position="250"/>
    </location>
</feature>
<dbReference type="InterPro" id="IPR003594">
    <property type="entry name" value="HATPase_dom"/>
</dbReference>
<dbReference type="InterPro" id="IPR036890">
    <property type="entry name" value="HATPase_C_sf"/>
</dbReference>
<dbReference type="PANTHER" id="PTHR34220:SF9">
    <property type="entry name" value="SIGNAL TRANSDUCTION HISTIDINE KINASE INTERNAL REGION DOMAIN-CONTAINING PROTEIN"/>
    <property type="match status" value="1"/>
</dbReference>
<dbReference type="GO" id="GO:0016301">
    <property type="term" value="F:kinase activity"/>
    <property type="evidence" value="ECO:0007669"/>
    <property type="project" value="UniProtKB-KW"/>
</dbReference>
<evidence type="ECO:0000259" key="2">
    <source>
        <dbReference type="Pfam" id="PF02518"/>
    </source>
</evidence>
<protein>
    <submittedName>
        <fullName evidence="4">Histidine kinase</fullName>
    </submittedName>
</protein>
<keyword evidence="4" id="KW-0808">Transferase</keyword>
<sequence length="369" mass="39771">MPAPTRFTLSPLTGEIEPQCTPRWLDMLRHGLTVAAVNLVVGLVLGFVGDGQYLKQIVYSQCIGLSAWLSIDGGRFAFELDPLSGWPRGWRIIVLITGGTMLGFIVGHAIGDMIYGWSPFDTYRLGRRNLARDIAITATIGALISGFYYHRGKTAVQEALLARAERDATLARLDLLRSQLEPHMLFNTLANLRVLIGMDPPAAQSMLDRLIAFLRATLNGSRASQHTLAAEFERLADYLALMAIRMGPRLETRFDLPAELRELPVPPLLLQPLVENAIKHGLEPKVGPGRLVVSAKRESGWLLLSVRDTGVGLGSGAAARADSGFGTAHVRERLAALFGGAASFYLAAAPDADGGVLATVSLPLPTTSS</sequence>
<feature type="domain" description="Histidine kinase/HSP90-like ATPase" evidence="2">
    <location>
        <begin position="269"/>
        <end position="365"/>
    </location>
</feature>
<dbReference type="Pfam" id="PF06580">
    <property type="entry name" value="His_kinase"/>
    <property type="match status" value="1"/>
</dbReference>
<evidence type="ECO:0000259" key="3">
    <source>
        <dbReference type="Pfam" id="PF06580"/>
    </source>
</evidence>
<evidence type="ECO:0000313" key="5">
    <source>
        <dbReference type="Proteomes" id="UP000737171"/>
    </source>
</evidence>
<dbReference type="Proteomes" id="UP000737171">
    <property type="component" value="Unassembled WGS sequence"/>
</dbReference>